<evidence type="ECO:0000313" key="1">
    <source>
        <dbReference type="EMBL" id="MBK1884178.1"/>
    </source>
</evidence>
<reference evidence="1" key="1">
    <citation type="submission" date="2021-01" db="EMBL/GenBank/DDBJ databases">
        <title>Modified the classification status of verrucomicrobia.</title>
        <authorList>
            <person name="Feng X."/>
        </authorList>
    </citation>
    <scope>NUCLEOTIDE SEQUENCE</scope>
    <source>
        <strain evidence="1">KCTC 22041</strain>
    </source>
</reference>
<protein>
    <submittedName>
        <fullName evidence="1">Uncharacterized protein</fullName>
    </submittedName>
</protein>
<accession>A0A934SFE0</accession>
<name>A0A934SFE0_9BACT</name>
<keyword evidence="2" id="KW-1185">Reference proteome</keyword>
<dbReference type="EMBL" id="JAENIJ010000037">
    <property type="protein sequence ID" value="MBK1884178.1"/>
    <property type="molecule type" value="Genomic_DNA"/>
</dbReference>
<comment type="caution">
    <text evidence="1">The sequence shown here is derived from an EMBL/GenBank/DDBJ whole genome shotgun (WGS) entry which is preliminary data.</text>
</comment>
<organism evidence="1 2">
    <name type="scientific">Luteolibacter pohnpeiensis</name>
    <dbReference type="NCBI Taxonomy" id="454153"/>
    <lineage>
        <taxon>Bacteria</taxon>
        <taxon>Pseudomonadati</taxon>
        <taxon>Verrucomicrobiota</taxon>
        <taxon>Verrucomicrobiia</taxon>
        <taxon>Verrucomicrobiales</taxon>
        <taxon>Verrucomicrobiaceae</taxon>
        <taxon>Luteolibacter</taxon>
    </lineage>
</organism>
<sequence>MKRKRNILIIAAFLILLLSILILVTKLTHSDKKEYAANRRSDRLRTQDYRHPKSSSIKITRQSIKNANSQTYIEQWLSISSNLKGLELADKHSQLIQDASNRLQGHELAEFLAYIINSKEYSSNRMAITVASLQLFEELPRNFEYPDMARWIAQFDDQKAKAELSYNLGIKFSKVAGHDAAIRNVMEQLVDTHSQQQFLTGQCTVLALSNPVRAFEEYQFFLPAEGDLSGMKVIAANIHQDFQKIFDIVSSNEISNTNGARQAVISRWAEEDPENAANYVVRNTESTTPEDLGTAVATWLTVDPNATLLWAQDLPNGDYRQAAMSRIVINMADSDPENAWNLAMHEKMDEGKEQLLRSIYTKWAKTDSSASEIAKKVLDNWEKK</sequence>
<proteinExistence type="predicted"/>
<gene>
    <name evidence="1" type="ORF">JIN85_17295</name>
</gene>
<dbReference type="RefSeq" id="WP_200273127.1">
    <property type="nucleotide sequence ID" value="NZ_JAENIJ010000037.1"/>
</dbReference>
<dbReference type="Proteomes" id="UP000603141">
    <property type="component" value="Unassembled WGS sequence"/>
</dbReference>
<evidence type="ECO:0000313" key="2">
    <source>
        <dbReference type="Proteomes" id="UP000603141"/>
    </source>
</evidence>
<dbReference type="AlphaFoldDB" id="A0A934SFE0"/>